<protein>
    <recommendedName>
        <fullName evidence="1">General stress protein FMN-binding split barrel domain-containing protein</fullName>
    </recommendedName>
</protein>
<dbReference type="Gene3D" id="2.30.110.10">
    <property type="entry name" value="Electron Transport, Fmn-binding Protein, Chain A"/>
    <property type="match status" value="1"/>
</dbReference>
<keyword evidence="3" id="KW-1185">Reference proteome</keyword>
<evidence type="ECO:0000313" key="2">
    <source>
        <dbReference type="EMBL" id="KAL0956307.1"/>
    </source>
</evidence>
<evidence type="ECO:0000313" key="3">
    <source>
        <dbReference type="Proteomes" id="UP001556367"/>
    </source>
</evidence>
<gene>
    <name evidence="2" type="ORF">HGRIS_002464</name>
</gene>
<dbReference type="PANTHER" id="PTHR34818:SF1">
    <property type="entry name" value="PROTEIN BLI-3"/>
    <property type="match status" value="1"/>
</dbReference>
<proteinExistence type="predicted"/>
<dbReference type="SUPFAM" id="SSF50475">
    <property type="entry name" value="FMN-binding split barrel"/>
    <property type="match status" value="1"/>
</dbReference>
<dbReference type="InterPro" id="IPR038725">
    <property type="entry name" value="YdaG_split_barrel_FMN-bd"/>
</dbReference>
<dbReference type="InterPro" id="IPR012349">
    <property type="entry name" value="Split_barrel_FMN-bd"/>
</dbReference>
<feature type="domain" description="General stress protein FMN-binding split barrel" evidence="1">
    <location>
        <begin position="53"/>
        <end position="207"/>
    </location>
</feature>
<evidence type="ECO:0000259" key="1">
    <source>
        <dbReference type="Pfam" id="PF16242"/>
    </source>
</evidence>
<comment type="caution">
    <text evidence="2">The sequence shown here is derived from an EMBL/GenBank/DDBJ whole genome shotgun (WGS) entry which is preliminary data.</text>
</comment>
<name>A0ABR3JKR0_9AGAR</name>
<dbReference type="PANTHER" id="PTHR34818">
    <property type="entry name" value="PROTEIN BLI-3"/>
    <property type="match status" value="1"/>
</dbReference>
<organism evidence="2 3">
    <name type="scientific">Hohenbuehelia grisea</name>
    <dbReference type="NCBI Taxonomy" id="104357"/>
    <lineage>
        <taxon>Eukaryota</taxon>
        <taxon>Fungi</taxon>
        <taxon>Dikarya</taxon>
        <taxon>Basidiomycota</taxon>
        <taxon>Agaricomycotina</taxon>
        <taxon>Agaricomycetes</taxon>
        <taxon>Agaricomycetidae</taxon>
        <taxon>Agaricales</taxon>
        <taxon>Pleurotineae</taxon>
        <taxon>Pleurotaceae</taxon>
        <taxon>Hohenbuehelia</taxon>
    </lineage>
</organism>
<accession>A0ABR3JKR0</accession>
<reference evidence="3" key="1">
    <citation type="submission" date="2024-06" db="EMBL/GenBank/DDBJ databases">
        <title>Multi-omics analyses provide insights into the biosynthesis of the anticancer antibiotic pleurotin in Hohenbuehelia grisea.</title>
        <authorList>
            <person name="Weaver J.A."/>
            <person name="Alberti F."/>
        </authorList>
    </citation>
    <scope>NUCLEOTIDE SEQUENCE [LARGE SCALE GENOMIC DNA]</scope>
    <source>
        <strain evidence="3">T-177</strain>
    </source>
</reference>
<dbReference type="Pfam" id="PF16242">
    <property type="entry name" value="Pyrid_ox_like"/>
    <property type="match status" value="1"/>
</dbReference>
<dbReference type="InterPro" id="IPR052917">
    <property type="entry name" value="Stress-Dev_Protein"/>
</dbReference>
<sequence>MAYLTTSGGISAEVYKLHIFWSFCISTPTTMSTKELDPYTVAAQNNDITPQQKISDLHKIIKATTTGMLTSRSADGQLHSRAMTPCAPKSDSQLSLIFLANNASHKFDEIRNDDNVNVSFYDEKSTSWVSYAGKAQVSQNRELIKENWSASVSAYFGDLKDGIHKGDENDPRVVIIKVIPDEIRYFVATKGAIARNVDAAVGAVTGHVATPGELRTISKQEIQLAEGLHTK</sequence>
<dbReference type="Proteomes" id="UP001556367">
    <property type="component" value="Unassembled WGS sequence"/>
</dbReference>
<dbReference type="EMBL" id="JASNQZ010000006">
    <property type="protein sequence ID" value="KAL0956307.1"/>
    <property type="molecule type" value="Genomic_DNA"/>
</dbReference>